<dbReference type="EMBL" id="OX597819">
    <property type="protein sequence ID" value="CAI9724351.1"/>
    <property type="molecule type" value="Genomic_DNA"/>
</dbReference>
<accession>A0AA36AXZ3</accession>
<dbReference type="AlphaFoldDB" id="A0AA36AXZ3"/>
<sequence length="83" mass="9368">MKCCAVRSLVPKAFSFPSICRNVGNVFKPFNSKLERRSRVSLSMIGADDNRQQGCQVRTDIRRFVSSGVGRWQCQENNGQNIS</sequence>
<evidence type="ECO:0000313" key="2">
    <source>
        <dbReference type="Proteomes" id="UP001162480"/>
    </source>
</evidence>
<organism evidence="1 2">
    <name type="scientific">Octopus vulgaris</name>
    <name type="common">Common octopus</name>
    <dbReference type="NCBI Taxonomy" id="6645"/>
    <lineage>
        <taxon>Eukaryota</taxon>
        <taxon>Metazoa</taxon>
        <taxon>Spiralia</taxon>
        <taxon>Lophotrochozoa</taxon>
        <taxon>Mollusca</taxon>
        <taxon>Cephalopoda</taxon>
        <taxon>Coleoidea</taxon>
        <taxon>Octopodiformes</taxon>
        <taxon>Octopoda</taxon>
        <taxon>Incirrata</taxon>
        <taxon>Octopodidae</taxon>
        <taxon>Octopus</taxon>
    </lineage>
</organism>
<reference evidence="1" key="1">
    <citation type="submission" date="2023-08" db="EMBL/GenBank/DDBJ databases">
        <authorList>
            <person name="Alioto T."/>
            <person name="Alioto T."/>
            <person name="Gomez Garrido J."/>
        </authorList>
    </citation>
    <scope>NUCLEOTIDE SEQUENCE</scope>
</reference>
<protein>
    <submittedName>
        <fullName evidence="1">Uncharacterized protein</fullName>
    </submittedName>
</protein>
<dbReference type="Proteomes" id="UP001162480">
    <property type="component" value="Chromosome 6"/>
</dbReference>
<name>A0AA36AXZ3_OCTVU</name>
<evidence type="ECO:0000313" key="1">
    <source>
        <dbReference type="EMBL" id="CAI9724351.1"/>
    </source>
</evidence>
<proteinExistence type="predicted"/>
<gene>
    <name evidence="1" type="ORF">OCTVUL_1B020731</name>
</gene>
<keyword evidence="2" id="KW-1185">Reference proteome</keyword>